<dbReference type="EMBL" id="QTSX02002843">
    <property type="protein sequence ID" value="KAJ9074959.1"/>
    <property type="molecule type" value="Genomic_DNA"/>
</dbReference>
<reference evidence="1" key="1">
    <citation type="submission" date="2022-04" db="EMBL/GenBank/DDBJ databases">
        <title>Genome of the entomopathogenic fungus Entomophthora muscae.</title>
        <authorList>
            <person name="Elya C."/>
            <person name="Lovett B.R."/>
            <person name="Lee E."/>
            <person name="Macias A.M."/>
            <person name="Hajek A.E."/>
            <person name="De Bivort B.L."/>
            <person name="Kasson M.T."/>
            <person name="De Fine Licht H.H."/>
            <person name="Stajich J.E."/>
        </authorList>
    </citation>
    <scope>NUCLEOTIDE SEQUENCE</scope>
    <source>
        <strain evidence="1">Berkeley</strain>
    </source>
</reference>
<proteinExistence type="predicted"/>
<evidence type="ECO:0000313" key="2">
    <source>
        <dbReference type="Proteomes" id="UP001165960"/>
    </source>
</evidence>
<accession>A0ACC2TJV6</accession>
<name>A0ACC2TJV6_9FUNG</name>
<sequence length="97" mass="11164">MSYRCKECETCVLLKKGIVPRSMDFGHRPCASALEACRVIQTSHQPNRQAELLLKELTEGHMEMDFDIYYVDTDLDEEPPIPAKLKNEIRPKKATLK</sequence>
<gene>
    <name evidence="1" type="ORF">DSO57_1001433</name>
</gene>
<evidence type="ECO:0000313" key="1">
    <source>
        <dbReference type="EMBL" id="KAJ9074959.1"/>
    </source>
</evidence>
<organism evidence="1 2">
    <name type="scientific">Entomophthora muscae</name>
    <dbReference type="NCBI Taxonomy" id="34485"/>
    <lineage>
        <taxon>Eukaryota</taxon>
        <taxon>Fungi</taxon>
        <taxon>Fungi incertae sedis</taxon>
        <taxon>Zoopagomycota</taxon>
        <taxon>Entomophthoromycotina</taxon>
        <taxon>Entomophthoromycetes</taxon>
        <taxon>Entomophthorales</taxon>
        <taxon>Entomophthoraceae</taxon>
        <taxon>Entomophthora</taxon>
    </lineage>
</organism>
<protein>
    <submittedName>
        <fullName evidence="1">Uncharacterized protein</fullName>
    </submittedName>
</protein>
<dbReference type="Proteomes" id="UP001165960">
    <property type="component" value="Unassembled WGS sequence"/>
</dbReference>
<comment type="caution">
    <text evidence="1">The sequence shown here is derived from an EMBL/GenBank/DDBJ whole genome shotgun (WGS) entry which is preliminary data.</text>
</comment>
<keyword evidence="2" id="KW-1185">Reference proteome</keyword>